<name>A0A9Q2W1A9_9MICO</name>
<dbReference type="Gene3D" id="3.40.1190.20">
    <property type="match status" value="1"/>
</dbReference>
<keyword evidence="2" id="KW-0808">Transferase</keyword>
<dbReference type="Proteomes" id="UP000709437">
    <property type="component" value="Unassembled WGS sequence"/>
</dbReference>
<evidence type="ECO:0000256" key="6">
    <source>
        <dbReference type="SAM" id="MobiDB-lite"/>
    </source>
</evidence>
<evidence type="ECO:0000256" key="2">
    <source>
        <dbReference type="ARBA" id="ARBA00022679"/>
    </source>
</evidence>
<gene>
    <name evidence="8" type="ORF">KK103_02315</name>
</gene>
<dbReference type="GO" id="GO:0005524">
    <property type="term" value="F:ATP binding"/>
    <property type="evidence" value="ECO:0007669"/>
    <property type="project" value="UniProtKB-KW"/>
</dbReference>
<comment type="caution">
    <text evidence="8">The sequence shown here is derived from an EMBL/GenBank/DDBJ whole genome shotgun (WGS) entry which is preliminary data.</text>
</comment>
<evidence type="ECO:0000313" key="8">
    <source>
        <dbReference type="EMBL" id="MBT1540580.1"/>
    </source>
</evidence>
<sequence length="319" mass="33595">MTRPLITVAGESLVDVVHDGSPREVPGGSPANVALGLGRLGAPVEFATWLGDDVRGHRIADHLRASGVRLVDGTFRASRTSSASVRLDADGQPTYEFDVEWDLPELPRTPSWLHVGSIGVFLEPGASKVSELARRTTAAGGVVSFDPNIRPALLGAAADERLTFEHRAATANVVKLSDEDGAWLYPGLSEDAVLDRVLGCGAQLAVLTTGATGSLLATATERVRVPGERVDVVDTVGAGDTYMATLVWQLRDHATVLDSLGEPTLTELGRVCTRAAAITVARRGADLPSATDLIPVRGATPEAHDPTQSRPRTGVDHDL</sequence>
<organism evidence="8 9">
    <name type="scientific">Curtobacterium flaccumfaciens pv. flaccumfaciens</name>
    <dbReference type="NCBI Taxonomy" id="138532"/>
    <lineage>
        <taxon>Bacteria</taxon>
        <taxon>Bacillati</taxon>
        <taxon>Actinomycetota</taxon>
        <taxon>Actinomycetes</taxon>
        <taxon>Micrococcales</taxon>
        <taxon>Microbacteriaceae</taxon>
        <taxon>Curtobacterium</taxon>
    </lineage>
</organism>
<dbReference type="PROSITE" id="PS00583">
    <property type="entry name" value="PFKB_KINASES_1"/>
    <property type="match status" value="1"/>
</dbReference>
<dbReference type="GO" id="GO:0016301">
    <property type="term" value="F:kinase activity"/>
    <property type="evidence" value="ECO:0007669"/>
    <property type="project" value="UniProtKB-KW"/>
</dbReference>
<evidence type="ECO:0000256" key="3">
    <source>
        <dbReference type="ARBA" id="ARBA00022741"/>
    </source>
</evidence>
<dbReference type="CDD" id="cd01167">
    <property type="entry name" value="bac_FRK"/>
    <property type="match status" value="1"/>
</dbReference>
<dbReference type="InterPro" id="IPR029056">
    <property type="entry name" value="Ribokinase-like"/>
</dbReference>
<reference evidence="8" key="1">
    <citation type="submission" date="2021-05" db="EMBL/GenBank/DDBJ databases">
        <title>Whole genome sequence of Curtobacterium flaccumfaciens pv. flaccumfaciens strain CFBP 3417.</title>
        <authorList>
            <person name="Osdaghi E."/>
            <person name="Taghouti G."/>
            <person name="Portier P."/>
            <person name="Fazliarab A."/>
            <person name="Taghavi S.M."/>
            <person name="Briand M."/>
            <person name="Le-Saux M."/>
            <person name="Jacques M.-A."/>
        </authorList>
    </citation>
    <scope>NUCLEOTIDE SEQUENCE</scope>
    <source>
        <strain evidence="8">CFBP 3417</strain>
    </source>
</reference>
<feature type="region of interest" description="Disordered" evidence="6">
    <location>
        <begin position="291"/>
        <end position="319"/>
    </location>
</feature>
<dbReference type="InterPro" id="IPR002173">
    <property type="entry name" value="Carboh/pur_kinase_PfkB_CS"/>
</dbReference>
<dbReference type="SUPFAM" id="SSF53613">
    <property type="entry name" value="Ribokinase-like"/>
    <property type="match status" value="1"/>
</dbReference>
<dbReference type="InterPro" id="IPR011611">
    <property type="entry name" value="PfkB_dom"/>
</dbReference>
<dbReference type="Pfam" id="PF00294">
    <property type="entry name" value="PfkB"/>
    <property type="match status" value="1"/>
</dbReference>
<dbReference type="InterPro" id="IPR050306">
    <property type="entry name" value="PfkB_Carbo_kinase"/>
</dbReference>
<dbReference type="PANTHER" id="PTHR43085:SF1">
    <property type="entry name" value="PSEUDOURIDINE KINASE-RELATED"/>
    <property type="match status" value="1"/>
</dbReference>
<accession>A0A9Q2W1A9</accession>
<proteinExistence type="inferred from homology"/>
<dbReference type="AlphaFoldDB" id="A0A9Q2W1A9"/>
<dbReference type="RefSeq" id="WP_214562093.1">
    <property type="nucleotide sequence ID" value="NZ_JAHEWX010000002.1"/>
</dbReference>
<protein>
    <submittedName>
        <fullName evidence="8">Carbohydrate kinase</fullName>
    </submittedName>
</protein>
<feature type="compositionally biased region" description="Basic and acidic residues" evidence="6">
    <location>
        <begin position="302"/>
        <end position="319"/>
    </location>
</feature>
<evidence type="ECO:0000259" key="7">
    <source>
        <dbReference type="Pfam" id="PF00294"/>
    </source>
</evidence>
<keyword evidence="4 8" id="KW-0418">Kinase</keyword>
<evidence type="ECO:0000256" key="5">
    <source>
        <dbReference type="ARBA" id="ARBA00022840"/>
    </source>
</evidence>
<dbReference type="EMBL" id="JAHEWX010000002">
    <property type="protein sequence ID" value="MBT1540580.1"/>
    <property type="molecule type" value="Genomic_DNA"/>
</dbReference>
<keyword evidence="3" id="KW-0547">Nucleotide-binding</keyword>
<comment type="similarity">
    <text evidence="1">Belongs to the carbohydrate kinase PfkB family.</text>
</comment>
<evidence type="ECO:0000313" key="9">
    <source>
        <dbReference type="Proteomes" id="UP000709437"/>
    </source>
</evidence>
<keyword evidence="5" id="KW-0067">ATP-binding</keyword>
<feature type="domain" description="Carbohydrate kinase PfkB" evidence="7">
    <location>
        <begin position="15"/>
        <end position="289"/>
    </location>
</feature>
<evidence type="ECO:0000256" key="4">
    <source>
        <dbReference type="ARBA" id="ARBA00022777"/>
    </source>
</evidence>
<dbReference type="PANTHER" id="PTHR43085">
    <property type="entry name" value="HEXOKINASE FAMILY MEMBER"/>
    <property type="match status" value="1"/>
</dbReference>
<evidence type="ECO:0000256" key="1">
    <source>
        <dbReference type="ARBA" id="ARBA00010688"/>
    </source>
</evidence>